<reference evidence="3 5" key="2">
    <citation type="journal article" date="2019" name="Appl. Microbiol. Biotechnol.">
        <title>Uncovering carbohydrate metabolism through a genotype-phenotype association study of 56 lactic acid bacteria genomes.</title>
        <authorList>
            <person name="Buron-Moles G."/>
            <person name="Chailyan A."/>
            <person name="Dolejs I."/>
            <person name="Forster J."/>
            <person name="Miks M.H."/>
        </authorList>
    </citation>
    <scope>NUCLEOTIDE SEQUENCE [LARGE SCALE GENOMIC DNA]</scope>
    <source>
        <strain evidence="3 5">DSM 10551</strain>
    </source>
</reference>
<keyword evidence="5" id="KW-1185">Reference proteome</keyword>
<proteinExistence type="predicted"/>
<organism evidence="2 4">
    <name type="scientific">Lentilactobacillus parakefiri</name>
    <dbReference type="NCBI Taxonomy" id="152332"/>
    <lineage>
        <taxon>Bacteria</taxon>
        <taxon>Bacillati</taxon>
        <taxon>Bacillota</taxon>
        <taxon>Bacilli</taxon>
        <taxon>Lactobacillales</taxon>
        <taxon>Lactobacillaceae</taxon>
        <taxon>Lentilactobacillus</taxon>
    </lineage>
</organism>
<protein>
    <recommendedName>
        <fullName evidence="6">Surface layer protein A domain-containing protein</fullName>
    </recommendedName>
</protein>
<feature type="signal peptide" evidence="1">
    <location>
        <begin position="1"/>
        <end position="22"/>
    </location>
</feature>
<dbReference type="Proteomes" id="UP000294668">
    <property type="component" value="Unassembled WGS sequence"/>
</dbReference>
<keyword evidence="1" id="KW-0732">Signal</keyword>
<name>A0A224V2T8_9LACO</name>
<evidence type="ECO:0000313" key="2">
    <source>
        <dbReference type="EMBL" id="GAW71146.1"/>
    </source>
</evidence>
<reference evidence="2 4" key="1">
    <citation type="journal article" date="2017" name="Biosci Microbiota Food Health">
        <title>Genomic characterization reconfirms the taxonomic status of Lactobacillus parakefiri.</title>
        <authorList>
            <person name="Tanizawa Y."/>
            <person name="Kobayashi H."/>
            <person name="Kaminuma E."/>
            <person name="Sakamoto M."/>
            <person name="Ohkuma M."/>
            <person name="Nakamura Y."/>
            <person name="Arita M."/>
            <person name="Tohno M."/>
        </authorList>
    </citation>
    <scope>NUCLEOTIDE SEQUENCE [LARGE SCALE GENOMIC DNA]</scope>
    <source>
        <strain evidence="2 4">JCM 8573</strain>
    </source>
</reference>
<comment type="caution">
    <text evidence="2">The sequence shown here is derived from an EMBL/GenBank/DDBJ whole genome shotgun (WGS) entry which is preliminary data.</text>
</comment>
<sequence length="121" mass="14082">MKKILFFTAGLLLLLTFGNIKANASNSDWELKYRHEYKVRVLKRVPIYKVKNAYLDPITKGGYLYKGEIVRTWYRGVAGVDWQVTGGKFGKANNDKFGYSVNWPSRKSFKILKTYKGTNWF</sequence>
<feature type="chain" id="PRO_5044569579" description="Surface layer protein A domain-containing protein" evidence="1">
    <location>
        <begin position="23"/>
        <end position="121"/>
    </location>
</feature>
<dbReference type="EMBL" id="BDGB01000020">
    <property type="protein sequence ID" value="GAW71146.1"/>
    <property type="molecule type" value="Genomic_DNA"/>
</dbReference>
<dbReference type="AlphaFoldDB" id="A0A224V2T8"/>
<evidence type="ECO:0000313" key="5">
    <source>
        <dbReference type="Proteomes" id="UP000294668"/>
    </source>
</evidence>
<evidence type="ECO:0000313" key="4">
    <source>
        <dbReference type="Proteomes" id="UP000214739"/>
    </source>
</evidence>
<evidence type="ECO:0008006" key="6">
    <source>
        <dbReference type="Google" id="ProtNLM"/>
    </source>
</evidence>
<dbReference type="EMBL" id="PUFL01000074">
    <property type="protein sequence ID" value="TDG89866.1"/>
    <property type="molecule type" value="Genomic_DNA"/>
</dbReference>
<dbReference type="Proteomes" id="UP000214739">
    <property type="component" value="Unassembled WGS sequence"/>
</dbReference>
<gene>
    <name evidence="3" type="ORF">C5L28_002221</name>
    <name evidence="2" type="ORF">LPKJCM_00217</name>
</gene>
<dbReference type="OrthoDB" id="2324251at2"/>
<reference evidence="3" key="3">
    <citation type="submission" date="2019-02" db="EMBL/GenBank/DDBJ databases">
        <authorList>
            <person name="Buron G."/>
            <person name="Chaylann A."/>
            <person name="Dolejs I."/>
            <person name="Forster J."/>
            <person name="Miks M.H."/>
        </authorList>
    </citation>
    <scope>NUCLEOTIDE SEQUENCE</scope>
    <source>
        <strain evidence="3">DSM 10551</strain>
    </source>
</reference>
<evidence type="ECO:0000313" key="3">
    <source>
        <dbReference type="EMBL" id="TDG89866.1"/>
    </source>
</evidence>
<evidence type="ECO:0000256" key="1">
    <source>
        <dbReference type="SAM" id="SignalP"/>
    </source>
</evidence>
<dbReference type="RefSeq" id="WP_057961241.1">
    <property type="nucleotide sequence ID" value="NZ_BAAAXO010000091.1"/>
</dbReference>
<accession>A0A224V2T8</accession>